<dbReference type="PROSITE" id="PS00211">
    <property type="entry name" value="ABC_TRANSPORTER_1"/>
    <property type="match status" value="1"/>
</dbReference>
<evidence type="ECO:0000259" key="5">
    <source>
        <dbReference type="PROSITE" id="PS50893"/>
    </source>
</evidence>
<dbReference type="Proteomes" id="UP000054874">
    <property type="component" value="Unassembled WGS sequence"/>
</dbReference>
<accession>A0A0V8QGG5</accession>
<proteinExistence type="inferred from homology"/>
<evidence type="ECO:0000256" key="4">
    <source>
        <dbReference type="ARBA" id="ARBA00022840"/>
    </source>
</evidence>
<dbReference type="EMBL" id="LNAM01000112">
    <property type="protein sequence ID" value="KSV59663.1"/>
    <property type="molecule type" value="Genomic_DNA"/>
</dbReference>
<feature type="domain" description="ABC transporter" evidence="5">
    <location>
        <begin position="4"/>
        <end position="244"/>
    </location>
</feature>
<dbReference type="InterPro" id="IPR017871">
    <property type="entry name" value="ABC_transporter-like_CS"/>
</dbReference>
<keyword evidence="7" id="KW-1185">Reference proteome</keyword>
<dbReference type="AlphaFoldDB" id="A0A0V8QGG5"/>
<dbReference type="CDD" id="cd03255">
    <property type="entry name" value="ABC_MJ0796_LolCDE_FtsE"/>
    <property type="match status" value="1"/>
</dbReference>
<evidence type="ECO:0000256" key="2">
    <source>
        <dbReference type="ARBA" id="ARBA00022448"/>
    </source>
</evidence>
<sequence>MALLEVKKLKKIYTTRFGGNQVEALRQVDFSAEEGEYVAIMGESGSGKTTLLNILAALDKATAGEVVLDGESLSSIRDKELAAYRRNHLGFVFQDFNLLDTFTAKDNILLPLVLNGKDPHYMEVTLKPLSKRLGIAEILNKFPYEISGGEKQRVALARAMISQPKLLLADEPTGALDSKSSDEVLQLFEDFNSTGQTILMVTHSTKAASHAGRVLFIKDGTIYHQLYRENRSEEEMYEAISDTLTLLMSGGKKNE</sequence>
<dbReference type="InterPro" id="IPR003439">
    <property type="entry name" value="ABC_transporter-like_ATP-bd"/>
</dbReference>
<dbReference type="GO" id="GO:0005524">
    <property type="term" value="F:ATP binding"/>
    <property type="evidence" value="ECO:0007669"/>
    <property type="project" value="UniProtKB-KW"/>
</dbReference>
<keyword evidence="2" id="KW-0813">Transport</keyword>
<dbReference type="InterPro" id="IPR027417">
    <property type="entry name" value="P-loop_NTPase"/>
</dbReference>
<evidence type="ECO:0000313" key="7">
    <source>
        <dbReference type="Proteomes" id="UP000054874"/>
    </source>
</evidence>
<dbReference type="Pfam" id="PF00005">
    <property type="entry name" value="ABC_tran"/>
    <property type="match status" value="1"/>
</dbReference>
<dbReference type="SUPFAM" id="SSF52540">
    <property type="entry name" value="P-loop containing nucleoside triphosphate hydrolases"/>
    <property type="match status" value="1"/>
</dbReference>
<dbReference type="PROSITE" id="PS50893">
    <property type="entry name" value="ABC_TRANSPORTER_2"/>
    <property type="match status" value="1"/>
</dbReference>
<dbReference type="OrthoDB" id="9802264at2"/>
<keyword evidence="3" id="KW-0547">Nucleotide-binding</keyword>
<dbReference type="GO" id="GO:0098796">
    <property type="term" value="C:membrane protein complex"/>
    <property type="evidence" value="ECO:0007669"/>
    <property type="project" value="UniProtKB-ARBA"/>
</dbReference>
<organism evidence="6 7">
    <name type="scientific">Acetivibrio ethanolgignens</name>
    <dbReference type="NCBI Taxonomy" id="290052"/>
    <lineage>
        <taxon>Bacteria</taxon>
        <taxon>Bacillati</taxon>
        <taxon>Bacillota</taxon>
        <taxon>Clostridia</taxon>
        <taxon>Eubacteriales</taxon>
        <taxon>Oscillospiraceae</taxon>
        <taxon>Acetivibrio</taxon>
    </lineage>
</organism>
<dbReference type="FunFam" id="3.40.50.300:FF:000032">
    <property type="entry name" value="Export ABC transporter ATP-binding protein"/>
    <property type="match status" value="1"/>
</dbReference>
<dbReference type="STRING" id="290052.ASU35_01340"/>
<dbReference type="GO" id="GO:0022857">
    <property type="term" value="F:transmembrane transporter activity"/>
    <property type="evidence" value="ECO:0007669"/>
    <property type="project" value="UniProtKB-ARBA"/>
</dbReference>
<dbReference type="InterPro" id="IPR003593">
    <property type="entry name" value="AAA+_ATPase"/>
</dbReference>
<dbReference type="PANTHER" id="PTHR42798">
    <property type="entry name" value="LIPOPROTEIN-RELEASING SYSTEM ATP-BINDING PROTEIN LOLD"/>
    <property type="match status" value="1"/>
</dbReference>
<dbReference type="SMART" id="SM00382">
    <property type="entry name" value="AAA"/>
    <property type="match status" value="1"/>
</dbReference>
<gene>
    <name evidence="6" type="ORF">ASU35_01340</name>
</gene>
<evidence type="ECO:0000256" key="3">
    <source>
        <dbReference type="ARBA" id="ARBA00022741"/>
    </source>
</evidence>
<protein>
    <submittedName>
        <fullName evidence="6">Bacteriocin ABC transporter ATP-binding protein</fullName>
    </submittedName>
</protein>
<evidence type="ECO:0000256" key="1">
    <source>
        <dbReference type="ARBA" id="ARBA00005417"/>
    </source>
</evidence>
<keyword evidence="4 6" id="KW-0067">ATP-binding</keyword>
<dbReference type="GO" id="GO:0016887">
    <property type="term" value="F:ATP hydrolysis activity"/>
    <property type="evidence" value="ECO:0007669"/>
    <property type="project" value="InterPro"/>
</dbReference>
<evidence type="ECO:0000313" key="6">
    <source>
        <dbReference type="EMBL" id="KSV59663.1"/>
    </source>
</evidence>
<comment type="caution">
    <text evidence="6">The sequence shown here is derived from an EMBL/GenBank/DDBJ whole genome shotgun (WGS) entry which is preliminary data.</text>
</comment>
<dbReference type="PANTHER" id="PTHR42798:SF7">
    <property type="entry name" value="ALPHA-D-RIBOSE 1-METHYLPHOSPHONATE 5-TRIPHOSPHATE SYNTHASE SUBUNIT PHNL"/>
    <property type="match status" value="1"/>
</dbReference>
<name>A0A0V8QGG5_9FIRM</name>
<reference evidence="6 7" key="1">
    <citation type="submission" date="2015-11" db="EMBL/GenBank/DDBJ databases">
        <title>Butyribacter intestini gen. nov., sp. nov., a butyric acid-producing bacterium of the family Lachnospiraceae isolated from the human faeces.</title>
        <authorList>
            <person name="Zou Y."/>
            <person name="Xue W."/>
            <person name="Luo G."/>
            <person name="Lv M."/>
        </authorList>
    </citation>
    <scope>NUCLEOTIDE SEQUENCE [LARGE SCALE GENOMIC DNA]</scope>
    <source>
        <strain evidence="6 7">ACET-33324</strain>
    </source>
</reference>
<dbReference type="InterPro" id="IPR017911">
    <property type="entry name" value="MacB-like_ATP-bd"/>
</dbReference>
<dbReference type="Gene3D" id="3.40.50.300">
    <property type="entry name" value="P-loop containing nucleotide triphosphate hydrolases"/>
    <property type="match status" value="1"/>
</dbReference>
<comment type="similarity">
    <text evidence="1">Belongs to the ABC transporter superfamily.</text>
</comment>
<dbReference type="RefSeq" id="WP_058352193.1">
    <property type="nucleotide sequence ID" value="NZ_CABMMD010000112.1"/>
</dbReference>